<dbReference type="RefSeq" id="WP_090790444.1">
    <property type="nucleotide sequence ID" value="NZ_BOND01000025.1"/>
</dbReference>
<organism evidence="3 4">
    <name type="scientific">Asanoa ishikariensis</name>
    <dbReference type="NCBI Taxonomy" id="137265"/>
    <lineage>
        <taxon>Bacteria</taxon>
        <taxon>Bacillati</taxon>
        <taxon>Actinomycetota</taxon>
        <taxon>Actinomycetes</taxon>
        <taxon>Micromonosporales</taxon>
        <taxon>Micromonosporaceae</taxon>
        <taxon>Asanoa</taxon>
    </lineage>
</organism>
<proteinExistence type="predicted"/>
<dbReference type="NCBIfam" id="TIGR00254">
    <property type="entry name" value="GGDEF"/>
    <property type="match status" value="1"/>
</dbReference>
<reference evidence="4" key="1">
    <citation type="submission" date="2016-10" db="EMBL/GenBank/DDBJ databases">
        <authorList>
            <person name="Varghese N."/>
            <person name="Submissions S."/>
        </authorList>
    </citation>
    <scope>NUCLEOTIDE SEQUENCE [LARGE SCALE GENOMIC DNA]</scope>
    <source>
        <strain evidence="4">DSM 44718</strain>
    </source>
</reference>
<evidence type="ECO:0000313" key="3">
    <source>
        <dbReference type="EMBL" id="SDY95977.1"/>
    </source>
</evidence>
<dbReference type="InterPro" id="IPR029787">
    <property type="entry name" value="Nucleotide_cyclase"/>
</dbReference>
<dbReference type="SUPFAM" id="SSF55073">
    <property type="entry name" value="Nucleotide cyclase"/>
    <property type="match status" value="1"/>
</dbReference>
<feature type="transmembrane region" description="Helical" evidence="1">
    <location>
        <begin position="125"/>
        <end position="142"/>
    </location>
</feature>
<name>A0A1H3P4E0_9ACTN</name>
<feature type="transmembrane region" description="Helical" evidence="1">
    <location>
        <begin position="154"/>
        <end position="176"/>
    </location>
</feature>
<feature type="transmembrane region" description="Helical" evidence="1">
    <location>
        <begin position="96"/>
        <end position="113"/>
    </location>
</feature>
<gene>
    <name evidence="3" type="ORF">SAMN05421684_2572</name>
</gene>
<feature type="domain" description="GGDEF" evidence="2">
    <location>
        <begin position="365"/>
        <end position="497"/>
    </location>
</feature>
<evidence type="ECO:0000256" key="1">
    <source>
        <dbReference type="SAM" id="Phobius"/>
    </source>
</evidence>
<feature type="transmembrane region" description="Helical" evidence="1">
    <location>
        <begin position="7"/>
        <end position="26"/>
    </location>
</feature>
<dbReference type="InterPro" id="IPR043128">
    <property type="entry name" value="Rev_trsase/Diguanyl_cyclase"/>
</dbReference>
<feature type="transmembrane region" description="Helical" evidence="1">
    <location>
        <begin position="259"/>
        <end position="282"/>
    </location>
</feature>
<dbReference type="OrthoDB" id="3291971at2"/>
<dbReference type="PANTHER" id="PTHR44757">
    <property type="entry name" value="DIGUANYLATE CYCLASE DGCP"/>
    <property type="match status" value="1"/>
</dbReference>
<evidence type="ECO:0000313" key="4">
    <source>
        <dbReference type="Proteomes" id="UP000199632"/>
    </source>
</evidence>
<feature type="transmembrane region" description="Helical" evidence="1">
    <location>
        <begin position="294"/>
        <end position="312"/>
    </location>
</feature>
<feature type="transmembrane region" description="Helical" evidence="1">
    <location>
        <begin position="183"/>
        <end position="203"/>
    </location>
</feature>
<dbReference type="Pfam" id="PF00990">
    <property type="entry name" value="GGDEF"/>
    <property type="match status" value="1"/>
</dbReference>
<dbReference type="InterPro" id="IPR000160">
    <property type="entry name" value="GGDEF_dom"/>
</dbReference>
<keyword evidence="1" id="KW-0472">Membrane</keyword>
<accession>A0A1H3P4E0</accession>
<feature type="transmembrane region" description="Helical" evidence="1">
    <location>
        <begin position="57"/>
        <end position="76"/>
    </location>
</feature>
<dbReference type="STRING" id="137265.SAMN05421684_2572"/>
<dbReference type="PANTHER" id="PTHR44757:SF2">
    <property type="entry name" value="BIOFILM ARCHITECTURE MAINTENANCE PROTEIN MBAA"/>
    <property type="match status" value="1"/>
</dbReference>
<dbReference type="PROSITE" id="PS50887">
    <property type="entry name" value="GGDEF"/>
    <property type="match status" value="1"/>
</dbReference>
<feature type="transmembrane region" description="Helical" evidence="1">
    <location>
        <begin position="215"/>
        <end position="235"/>
    </location>
</feature>
<keyword evidence="1" id="KW-1133">Transmembrane helix</keyword>
<dbReference type="Gene3D" id="3.30.70.270">
    <property type="match status" value="1"/>
</dbReference>
<protein>
    <submittedName>
        <fullName evidence="3">Diguanylate cyclase (GGDEF) domain-containing protein</fullName>
    </submittedName>
</protein>
<dbReference type="SMART" id="SM00267">
    <property type="entry name" value="GGDEF"/>
    <property type="match status" value="1"/>
</dbReference>
<dbReference type="InterPro" id="IPR052155">
    <property type="entry name" value="Biofilm_reg_signaling"/>
</dbReference>
<evidence type="ECO:0000259" key="2">
    <source>
        <dbReference type="PROSITE" id="PS50887"/>
    </source>
</evidence>
<feature type="transmembrane region" description="Helical" evidence="1">
    <location>
        <begin position="32"/>
        <end position="50"/>
    </location>
</feature>
<dbReference type="AlphaFoldDB" id="A0A1H3P4E0"/>
<dbReference type="EMBL" id="FNQB01000001">
    <property type="protein sequence ID" value="SDY95977.1"/>
    <property type="molecule type" value="Genomic_DNA"/>
</dbReference>
<sequence length="512" mass="52640">MANTGLWRWSAWAFLAVAGGLVLATLAGAAPVLSVVAAVAAFVVAGVVLVVRRPPRVTAWTSLTVASGSVAFSRVYGAVTGPSMTGGRGGLAGGDIRALVLYPALVIGLVLLGGTGTAADLTDSLDASVVTLGVFVLLWLFLLHGQVVPTGSRLAVSALRPVAIAVVLGALVRLLFVIRPRAPAIRLVVVGIVLALVGAIGLVARQAGYDVDGRLFGGGIFAVGFAILIATALLHPSSAAVPERRGEGRPSARLSRGRATLFIVLTLLGPLAWVTAVAFGQFDPGSPEDFGPPVLAAALIALLLLWRLSLLARVADRRADELGVVVGELRGLQAELAYRASHDPLTGLSNRSVLMERLTSLPPRRPHALLLVDLDGFKEINDSLGHPTGDELLVSVGRRLTELAPPGATLVRLGGDEFALLLPGTAEAGGLAVGGTICARLRLPYPSTQGELVVSASVGVTAGPLAARSPADLLREADLALYAAKAAGKDRAAAYRPDLAPPGLGFGVQRRQ</sequence>
<keyword evidence="4" id="KW-1185">Reference proteome</keyword>
<dbReference type="Proteomes" id="UP000199632">
    <property type="component" value="Unassembled WGS sequence"/>
</dbReference>
<keyword evidence="1" id="KW-0812">Transmembrane</keyword>
<dbReference type="CDD" id="cd01949">
    <property type="entry name" value="GGDEF"/>
    <property type="match status" value="1"/>
</dbReference>